<keyword evidence="2 5" id="KW-0547">Nucleotide-binding</keyword>
<evidence type="ECO:0000256" key="3">
    <source>
        <dbReference type="ARBA" id="ARBA00022777"/>
    </source>
</evidence>
<keyword evidence="8" id="KW-1185">Reference proteome</keyword>
<evidence type="ECO:0000259" key="6">
    <source>
        <dbReference type="PROSITE" id="PS51510"/>
    </source>
</evidence>
<evidence type="ECO:0000313" key="8">
    <source>
        <dbReference type="Proteomes" id="UP000070394"/>
    </source>
</evidence>
<gene>
    <name evidence="7" type="ORF">HMPREF1866_01744</name>
</gene>
<keyword evidence="1 5" id="KW-0808">Transferase</keyword>
<evidence type="ECO:0000313" key="7">
    <source>
        <dbReference type="EMBL" id="KXB56834.1"/>
    </source>
</evidence>
<dbReference type="RefSeq" id="WP_060931454.1">
    <property type="nucleotide sequence ID" value="NZ_KQ959833.1"/>
</dbReference>
<evidence type="ECO:0000256" key="5">
    <source>
        <dbReference type="PROSITE-ProRule" id="PRU00843"/>
    </source>
</evidence>
<keyword evidence="3 5" id="KW-0418">Kinase</keyword>
<dbReference type="PANTHER" id="PTHR11547:SF38">
    <property type="entry name" value="ARGININE KINASE 1-RELATED"/>
    <property type="match status" value="1"/>
</dbReference>
<dbReference type="PROSITE" id="PS51510">
    <property type="entry name" value="PHOSPHAGEN_KINASE_C"/>
    <property type="match status" value="1"/>
</dbReference>
<organism evidence="7 8">
    <name type="scientific">Lachnoanaerobaculum saburreum</name>
    <dbReference type="NCBI Taxonomy" id="467210"/>
    <lineage>
        <taxon>Bacteria</taxon>
        <taxon>Bacillati</taxon>
        <taxon>Bacillota</taxon>
        <taxon>Clostridia</taxon>
        <taxon>Lachnospirales</taxon>
        <taxon>Lachnospiraceae</taxon>
        <taxon>Lachnoanaerobaculum</taxon>
    </lineage>
</organism>
<dbReference type="Gene3D" id="3.30.590.10">
    <property type="entry name" value="Glutamine synthetase/guanido kinase, catalytic domain"/>
    <property type="match status" value="1"/>
</dbReference>
<feature type="binding site" evidence="5">
    <location>
        <begin position="197"/>
        <end position="202"/>
    </location>
    <ligand>
        <name>ATP</name>
        <dbReference type="ChEBI" id="CHEBI:30616"/>
    </ligand>
</feature>
<protein>
    <submittedName>
        <fullName evidence="7">ATP:guanido phosphotransferase, catalytic domain protein</fullName>
    </submittedName>
</protein>
<dbReference type="OrthoDB" id="9791353at2"/>
<dbReference type="Pfam" id="PF00217">
    <property type="entry name" value="ATP-gua_Ptrans"/>
    <property type="match status" value="1"/>
</dbReference>
<dbReference type="CDD" id="cd07930">
    <property type="entry name" value="bacterial_phosphagen_kinase"/>
    <property type="match status" value="1"/>
</dbReference>
<dbReference type="Proteomes" id="UP000070394">
    <property type="component" value="Unassembled WGS sequence"/>
</dbReference>
<dbReference type="STRING" id="467210.HMPREF1866_01744"/>
<dbReference type="InterPro" id="IPR000749">
    <property type="entry name" value="ATP-guanido_PTrfase"/>
</dbReference>
<dbReference type="SUPFAM" id="SSF55931">
    <property type="entry name" value="Glutamine synthetase/guanido kinase"/>
    <property type="match status" value="1"/>
</dbReference>
<comment type="similarity">
    <text evidence="5">Belongs to the ATP:guanido phosphotransferase family.</text>
</comment>
<accession>A0A133ZN13</accession>
<sequence length="345" mass="39146">MWYDNVELSTEYNYISSKIRFARNFDDTLFPNKLTDIEAKKLVENTLGELSNISVDLGMNTSSSMLNRIPEIERMSMCERKILNDTLAKKETPTGLILNDSEDISIIINGDDHIRLQTMSSGIKLYDLLDKANRIDDYIEEHFNYAFNDKYGYLTTYPTNIGTGMRASILLHLPASNKNKGFSKLIANAGRFGVSIRGLHGEGRENFGTLYEISNSKTLGISEKEIIDTVTKVANQLNENERKLREAEALGEVQRIAREDEAYKAYGLLKYARKFNLRDAMNCLSLLMKGCADGFIQIESPHKLYSIMLGIQTSNILNMAGSPLSEDYIEIRRAEYIRENIGKLK</sequence>
<dbReference type="GO" id="GO:0046314">
    <property type="term" value="P:phosphocreatine biosynthetic process"/>
    <property type="evidence" value="ECO:0007669"/>
    <property type="project" value="InterPro"/>
</dbReference>
<dbReference type="AlphaFoldDB" id="A0A133ZN13"/>
<dbReference type="GO" id="GO:0005524">
    <property type="term" value="F:ATP binding"/>
    <property type="evidence" value="ECO:0007669"/>
    <property type="project" value="UniProtKB-UniRule"/>
</dbReference>
<feature type="binding site" evidence="5">
    <location>
        <begin position="16"/>
        <end position="20"/>
    </location>
    <ligand>
        <name>ATP</name>
        <dbReference type="ChEBI" id="CHEBI:30616"/>
    </ligand>
</feature>
<reference evidence="8" key="1">
    <citation type="submission" date="2016-01" db="EMBL/GenBank/DDBJ databases">
        <authorList>
            <person name="Mitreva M."/>
            <person name="Pepin K.H."/>
            <person name="Mihindukulasuriya K.A."/>
            <person name="Fulton R."/>
            <person name="Fronick C."/>
            <person name="O'Laughlin M."/>
            <person name="Miner T."/>
            <person name="Herter B."/>
            <person name="Rosa B.A."/>
            <person name="Cordes M."/>
            <person name="Tomlinson C."/>
            <person name="Wollam A."/>
            <person name="Palsikar V.B."/>
            <person name="Mardis E.R."/>
            <person name="Wilson R.K."/>
        </authorList>
    </citation>
    <scope>NUCLEOTIDE SEQUENCE [LARGE SCALE GENOMIC DNA]</scope>
    <source>
        <strain evidence="8">DNF00896</strain>
    </source>
</reference>
<evidence type="ECO:0000256" key="2">
    <source>
        <dbReference type="ARBA" id="ARBA00022741"/>
    </source>
</evidence>
<evidence type="ECO:0000256" key="1">
    <source>
        <dbReference type="ARBA" id="ARBA00022679"/>
    </source>
</evidence>
<evidence type="ECO:0000256" key="4">
    <source>
        <dbReference type="ARBA" id="ARBA00022840"/>
    </source>
</evidence>
<proteinExistence type="inferred from homology"/>
<keyword evidence="4 5" id="KW-0067">ATP-binding</keyword>
<dbReference type="InterPro" id="IPR023660">
    <property type="entry name" value="Arg_Kinase"/>
</dbReference>
<dbReference type="GO" id="GO:0005615">
    <property type="term" value="C:extracellular space"/>
    <property type="evidence" value="ECO:0007669"/>
    <property type="project" value="TreeGrafter"/>
</dbReference>
<name>A0A133ZN13_9FIRM</name>
<dbReference type="InterPro" id="IPR014746">
    <property type="entry name" value="Gln_synth/guanido_kin_cat_dom"/>
</dbReference>
<dbReference type="EMBL" id="LSDA01000099">
    <property type="protein sequence ID" value="KXB56834.1"/>
    <property type="molecule type" value="Genomic_DNA"/>
</dbReference>
<comment type="caution">
    <text evidence="5">Lacks conserved residue(s) required for the propagation of feature annotation.</text>
</comment>
<dbReference type="PATRIC" id="fig|467210.3.peg.1730"/>
<feature type="binding site" evidence="5">
    <location>
        <begin position="166"/>
        <end position="170"/>
    </location>
    <ligand>
        <name>ATP</name>
        <dbReference type="ChEBI" id="CHEBI:30616"/>
    </ligand>
</feature>
<feature type="domain" description="Phosphagen kinase C-terminal" evidence="6">
    <location>
        <begin position="13"/>
        <end position="244"/>
    </location>
</feature>
<comment type="caution">
    <text evidence="7">The sequence shown here is derived from an EMBL/GenBank/DDBJ whole genome shotgun (WGS) entry which is preliminary data.</text>
</comment>
<feature type="binding site" evidence="5">
    <location>
        <position position="115"/>
    </location>
    <ligand>
        <name>ATP</name>
        <dbReference type="ChEBI" id="CHEBI:30616"/>
    </ligand>
</feature>
<dbReference type="GO" id="GO:0004111">
    <property type="term" value="F:creatine kinase activity"/>
    <property type="evidence" value="ECO:0007669"/>
    <property type="project" value="InterPro"/>
</dbReference>
<dbReference type="PANTHER" id="PTHR11547">
    <property type="entry name" value="ARGININE OR CREATINE KINASE"/>
    <property type="match status" value="1"/>
</dbReference>
<dbReference type="InterPro" id="IPR022414">
    <property type="entry name" value="ATP-guanido_PTrfase_cat"/>
</dbReference>